<sequence>MSPVTAPVAPVPAHSRWASAAVSAAPGGPGIRGWASLPREAVALLRSGARTTPGLLRIAAVALTALITLFWAAALASTLVRQSAVDAVRDRAGPSFVAAQRLHADLSAADATVAIAYLAGTIEPAERRQAYDSSIEEAGRELAALTRAGGGDEARAALETVVTRLPVYTGWVEQARANNRQGHVVGAAYLWKASKLMREEILPAVETFAAINADRIDDGYRRGTHWSQPTAVAVLGAATLAALAGAQWLLFRRANRVLNPWLLTATLLMAASLVVTLAVFSAERARLVEARDQGFVPMAEVGQARVLGLRVWGDHSLSLIARGDSSALDADAAATTERLGKEVLPAVAALAGPDQETRTVLRPAWVTYEGLSGQAYRLVTETAGRFPDAVAITVGDGAVAFERYDAAAAAAFESSALRFGEGLAAADGRLPGLAVAVSVLAAAGVALMAIGLWRRIEEYR</sequence>
<feature type="transmembrane region" description="Helical" evidence="1">
    <location>
        <begin position="433"/>
        <end position="453"/>
    </location>
</feature>
<protein>
    <recommendedName>
        <fullName evidence="4">Secreted protein</fullName>
    </recommendedName>
</protein>
<evidence type="ECO:0000313" key="2">
    <source>
        <dbReference type="EMBL" id="MBL7629688.1"/>
    </source>
</evidence>
<dbReference type="AlphaFoldDB" id="A0A937RCP6"/>
<reference evidence="2" key="1">
    <citation type="submission" date="2020-12" db="EMBL/GenBank/DDBJ databases">
        <title>Genomic characterization of non-nitrogen-fixing Frankia strains.</title>
        <authorList>
            <person name="Carlos-Shanley C."/>
            <person name="Guerra T."/>
            <person name="Hahn D."/>
        </authorList>
    </citation>
    <scope>NUCLEOTIDE SEQUENCE</scope>
    <source>
        <strain evidence="2">CN6</strain>
    </source>
</reference>
<feature type="transmembrane region" description="Helical" evidence="1">
    <location>
        <begin position="261"/>
        <end position="282"/>
    </location>
</feature>
<proteinExistence type="predicted"/>
<feature type="transmembrane region" description="Helical" evidence="1">
    <location>
        <begin position="55"/>
        <end position="80"/>
    </location>
</feature>
<evidence type="ECO:0008006" key="4">
    <source>
        <dbReference type="Google" id="ProtNLM"/>
    </source>
</evidence>
<feature type="transmembrane region" description="Helical" evidence="1">
    <location>
        <begin position="230"/>
        <end position="249"/>
    </location>
</feature>
<dbReference type="RefSeq" id="WP_203001307.1">
    <property type="nucleotide sequence ID" value="NZ_JADWYU010000089.1"/>
</dbReference>
<keyword evidence="3" id="KW-1185">Reference proteome</keyword>
<comment type="caution">
    <text evidence="2">The sequence shown here is derived from an EMBL/GenBank/DDBJ whole genome shotgun (WGS) entry which is preliminary data.</text>
</comment>
<evidence type="ECO:0000313" key="3">
    <source>
        <dbReference type="Proteomes" id="UP000604475"/>
    </source>
</evidence>
<dbReference type="EMBL" id="JAEACQ010000234">
    <property type="protein sequence ID" value="MBL7629688.1"/>
    <property type="molecule type" value="Genomic_DNA"/>
</dbReference>
<organism evidence="2 3">
    <name type="scientific">Frankia nepalensis</name>
    <dbReference type="NCBI Taxonomy" id="1836974"/>
    <lineage>
        <taxon>Bacteria</taxon>
        <taxon>Bacillati</taxon>
        <taxon>Actinomycetota</taxon>
        <taxon>Actinomycetes</taxon>
        <taxon>Frankiales</taxon>
        <taxon>Frankiaceae</taxon>
        <taxon>Frankia</taxon>
    </lineage>
</organism>
<dbReference type="Proteomes" id="UP000604475">
    <property type="component" value="Unassembled WGS sequence"/>
</dbReference>
<gene>
    <name evidence="2" type="ORF">I7412_21445</name>
</gene>
<keyword evidence="1" id="KW-1133">Transmembrane helix</keyword>
<keyword evidence="1" id="KW-0812">Transmembrane</keyword>
<name>A0A937RCP6_9ACTN</name>
<keyword evidence="1" id="KW-0472">Membrane</keyword>
<evidence type="ECO:0000256" key="1">
    <source>
        <dbReference type="SAM" id="Phobius"/>
    </source>
</evidence>
<accession>A0A937RCP6</accession>